<feature type="domain" description="Glycosyltransferase subfamily 4-like N-terminal" evidence="2">
    <location>
        <begin position="15"/>
        <end position="134"/>
    </location>
</feature>
<evidence type="ECO:0000259" key="2">
    <source>
        <dbReference type="Pfam" id="PF13439"/>
    </source>
</evidence>
<name>A0ABV6DLH8_9BACL</name>
<evidence type="ECO:0000313" key="3">
    <source>
        <dbReference type="EMBL" id="MFC0213508.1"/>
    </source>
</evidence>
<evidence type="ECO:0000313" key="4">
    <source>
        <dbReference type="Proteomes" id="UP001589776"/>
    </source>
</evidence>
<dbReference type="InterPro" id="IPR028098">
    <property type="entry name" value="Glyco_trans_4-like_N"/>
</dbReference>
<dbReference type="SUPFAM" id="SSF53756">
    <property type="entry name" value="UDP-Glycosyltransferase/glycogen phosphorylase"/>
    <property type="match status" value="1"/>
</dbReference>
<keyword evidence="4" id="KW-1185">Reference proteome</keyword>
<dbReference type="CDD" id="cd03823">
    <property type="entry name" value="GT4_ExpE7-like"/>
    <property type="match status" value="1"/>
</dbReference>
<dbReference type="RefSeq" id="WP_377470845.1">
    <property type="nucleotide sequence ID" value="NZ_JBHLWN010000052.1"/>
</dbReference>
<comment type="caution">
    <text evidence="3">The sequence shown here is derived from an EMBL/GenBank/DDBJ whole genome shotgun (WGS) entry which is preliminary data.</text>
</comment>
<dbReference type="Gene3D" id="3.40.50.2000">
    <property type="entry name" value="Glycogen Phosphorylase B"/>
    <property type="match status" value="2"/>
</dbReference>
<dbReference type="Pfam" id="PF13439">
    <property type="entry name" value="Glyco_transf_4"/>
    <property type="match status" value="1"/>
</dbReference>
<dbReference type="InterPro" id="IPR050194">
    <property type="entry name" value="Glycosyltransferase_grp1"/>
</dbReference>
<organism evidence="3 4">
    <name type="scientific">Paenibacillus chartarius</name>
    <dbReference type="NCBI Taxonomy" id="747481"/>
    <lineage>
        <taxon>Bacteria</taxon>
        <taxon>Bacillati</taxon>
        <taxon>Bacillota</taxon>
        <taxon>Bacilli</taxon>
        <taxon>Bacillales</taxon>
        <taxon>Paenibacillaceae</taxon>
        <taxon>Paenibacillus</taxon>
    </lineage>
</organism>
<reference evidence="3 4" key="1">
    <citation type="submission" date="2024-09" db="EMBL/GenBank/DDBJ databases">
        <authorList>
            <person name="Sun Q."/>
            <person name="Mori K."/>
        </authorList>
    </citation>
    <scope>NUCLEOTIDE SEQUENCE [LARGE SCALE GENOMIC DNA]</scope>
    <source>
        <strain evidence="3 4">CCM 7759</strain>
    </source>
</reference>
<dbReference type="PANTHER" id="PTHR45947:SF13">
    <property type="entry name" value="TRANSFERASE"/>
    <property type="match status" value="1"/>
</dbReference>
<sequence>MKIMLVNTLYHPNMIGGAEKSVQLLAEKVASEGHTPVVVSTTKQKDYTDIVNGIKVYYLRFRNLYWGIESGNKPALSKGIWHAIDIYNPLMKHKFNEILAAESPQIIHTNNLTGFSIVPWLCAKEQAIPVIHTLRDYSLMCVKGTMFTGEDNCSGRCKTCSMYTDFKKSYSNKGLVQHLTGNSQFIVDLHKQEGYFRGISSSRIFNGAELRKLAPEPTSTDGRDDKRRLKFLYMGRIEATKGVNLLLEAFQSLPEADLLLAGNINDAQISAKKERGEYPSNITFLGFVKPHDVLPQADAVIVPSLWHEPLPRVSLEAYSYGKPVIGSNRGGIPESIQDGVTGYIFDPAKPNHLLEILVDLIRNPEKLTRLTGNLETFLKTYDINITAKEYIALYEHYARMKTLQESVGGV</sequence>
<gene>
    <name evidence="3" type="ORF">ACFFK0_13750</name>
</gene>
<accession>A0ABV6DLH8</accession>
<dbReference type="InterPro" id="IPR001296">
    <property type="entry name" value="Glyco_trans_1"/>
</dbReference>
<proteinExistence type="predicted"/>
<dbReference type="PANTHER" id="PTHR45947">
    <property type="entry name" value="SULFOQUINOVOSYL TRANSFERASE SQD2"/>
    <property type="match status" value="1"/>
</dbReference>
<dbReference type="Pfam" id="PF00534">
    <property type="entry name" value="Glycos_transf_1"/>
    <property type="match status" value="1"/>
</dbReference>
<evidence type="ECO:0000259" key="1">
    <source>
        <dbReference type="Pfam" id="PF00534"/>
    </source>
</evidence>
<dbReference type="Proteomes" id="UP001589776">
    <property type="component" value="Unassembled WGS sequence"/>
</dbReference>
<feature type="domain" description="Glycosyl transferase family 1" evidence="1">
    <location>
        <begin position="225"/>
        <end position="371"/>
    </location>
</feature>
<dbReference type="EMBL" id="JBHLWN010000052">
    <property type="protein sequence ID" value="MFC0213508.1"/>
    <property type="molecule type" value="Genomic_DNA"/>
</dbReference>
<protein>
    <submittedName>
        <fullName evidence="3">Glycosyltransferase family 4 protein</fullName>
    </submittedName>
</protein>